<evidence type="ECO:0000256" key="9">
    <source>
        <dbReference type="PROSITE-ProRule" id="PRU00320"/>
    </source>
</evidence>
<keyword evidence="5 9" id="KW-0238">DNA-binding</keyword>
<dbReference type="GO" id="GO:0003700">
    <property type="term" value="F:DNA-binding transcription factor activity"/>
    <property type="evidence" value="ECO:0007669"/>
    <property type="project" value="UniProtKB-ARBA"/>
</dbReference>
<keyword evidence="4" id="KW-0805">Transcription regulation</keyword>
<gene>
    <name evidence="11" type="ORF">CCAP1982_LOCUS3486</name>
</gene>
<dbReference type="OrthoDB" id="6624814at2759"/>
<reference evidence="11" key="1">
    <citation type="submission" date="2020-11" db="EMBL/GenBank/DDBJ databases">
        <authorList>
            <person name="Whitehead M."/>
        </authorList>
    </citation>
    <scope>NUCLEOTIDE SEQUENCE</scope>
    <source>
        <strain evidence="11">EGII</strain>
    </source>
</reference>
<dbReference type="GO" id="GO:0003677">
    <property type="term" value="F:DNA binding"/>
    <property type="evidence" value="ECO:0007669"/>
    <property type="project" value="UniProtKB-UniRule"/>
</dbReference>
<evidence type="ECO:0000313" key="11">
    <source>
        <dbReference type="EMBL" id="CAD6994753.1"/>
    </source>
</evidence>
<protein>
    <submittedName>
        <fullName evidence="11">(Mediterranean fruit fly) hypothetical protein</fullName>
    </submittedName>
</protein>
<evidence type="ECO:0000256" key="5">
    <source>
        <dbReference type="ARBA" id="ARBA00023125"/>
    </source>
</evidence>
<dbReference type="GO" id="GO:0007469">
    <property type="term" value="P:antennal development"/>
    <property type="evidence" value="ECO:0007669"/>
    <property type="project" value="UniProtKB-ARBA"/>
</dbReference>
<dbReference type="GO" id="GO:0048749">
    <property type="term" value="P:compound eye development"/>
    <property type="evidence" value="ECO:0007669"/>
    <property type="project" value="UniProtKB-ARBA"/>
</dbReference>
<comment type="function">
    <text evidence="8">Probable transcription factor with a role in the retinal determination (RD) network. Regulates ato expression and is required for normal R8 induction and differentiation. Danr appears to repress Dan expression, but Dan is required for Danr expression anterior to the morphogenetic furrow (MF). Dan and Danr lie downstream of so and require dac function for highest levels of expression. Contributes to differentiation of antenna-specific characteristics; effector gene that acts downstream of homothorax (hth), Distal-less (Dll), cut (ct) and spineless (ss) genes to control differentiation of distal antennal structures.</text>
</comment>
<evidence type="ECO:0000256" key="4">
    <source>
        <dbReference type="ARBA" id="ARBA00023015"/>
    </source>
</evidence>
<dbReference type="GO" id="GO:0007379">
    <property type="term" value="P:segment specification"/>
    <property type="evidence" value="ECO:0007669"/>
    <property type="project" value="UniProtKB-ARBA"/>
</dbReference>
<dbReference type="PROSITE" id="PS50960">
    <property type="entry name" value="HTH_PSQ"/>
    <property type="match status" value="1"/>
</dbReference>
<sequence>MDISGYKQLNTRMCARGKRPLRNLTPNDKVRAIQRIHNGETKASVSRDIGVPESTLRGWCKNEQKLRFMCHQINNSSSYEIFPNLSHENFQSAGKKRKLDTSNPFNMTTKFITEISNTDKMNSLNSSTNDNIKCDNSLLEDALGELIKGNLLQNSEGMKNNITRGGGGEIPHTFSLPCSTTTTSNAKNIFKQHILKNSMSISGAHPFFSSVPENCMPKAVQSGTHLNSRENCYTHYYPKYFNKEITYSTETSDYSPPLGESKNGYINRNEIDSTYNNTNEEESKFLQWQAIFNASLNFFALASAATTLQPAGLYGIKSDISKICTSSEYSRASPCDISTSIVQNDVLNEAPEDLSLSSANSKTFATVKSLSQSPVKSSSAGSDYYI</sequence>
<comment type="caution">
    <text evidence="11">The sequence shown here is derived from an EMBL/GenBank/DDBJ whole genome shotgun (WGS) entry which is preliminary data.</text>
</comment>
<name>A0A811UBR8_CERCA</name>
<feature type="domain" description="HTH psq-type" evidence="10">
    <location>
        <begin position="15"/>
        <end position="66"/>
    </location>
</feature>
<comment type="subcellular location">
    <subcellularLocation>
        <location evidence="1 9">Nucleus</location>
    </subcellularLocation>
</comment>
<evidence type="ECO:0000256" key="8">
    <source>
        <dbReference type="ARBA" id="ARBA00053122"/>
    </source>
</evidence>
<keyword evidence="6" id="KW-0804">Transcription</keyword>
<accession>A0A811UBR8</accession>
<evidence type="ECO:0000256" key="1">
    <source>
        <dbReference type="ARBA" id="ARBA00004123"/>
    </source>
</evidence>
<evidence type="ECO:0000256" key="7">
    <source>
        <dbReference type="ARBA" id="ARBA00023242"/>
    </source>
</evidence>
<organism evidence="11 12">
    <name type="scientific">Ceratitis capitata</name>
    <name type="common">Mediterranean fruit fly</name>
    <name type="synonym">Tephritis capitata</name>
    <dbReference type="NCBI Taxonomy" id="7213"/>
    <lineage>
        <taxon>Eukaryota</taxon>
        <taxon>Metazoa</taxon>
        <taxon>Ecdysozoa</taxon>
        <taxon>Arthropoda</taxon>
        <taxon>Hexapoda</taxon>
        <taxon>Insecta</taxon>
        <taxon>Pterygota</taxon>
        <taxon>Neoptera</taxon>
        <taxon>Endopterygota</taxon>
        <taxon>Diptera</taxon>
        <taxon>Brachycera</taxon>
        <taxon>Muscomorpha</taxon>
        <taxon>Tephritoidea</taxon>
        <taxon>Tephritidae</taxon>
        <taxon>Ceratitis</taxon>
        <taxon>Ceratitis</taxon>
    </lineage>
</organism>
<dbReference type="Proteomes" id="UP000606786">
    <property type="component" value="Unassembled WGS sequence"/>
</dbReference>
<keyword evidence="7 9" id="KW-0539">Nucleus</keyword>
<evidence type="ECO:0000256" key="2">
    <source>
        <dbReference type="ARBA" id="ARBA00022473"/>
    </source>
</evidence>
<dbReference type="Gene3D" id="1.10.10.10">
    <property type="entry name" value="Winged helix-like DNA-binding domain superfamily/Winged helix DNA-binding domain"/>
    <property type="match status" value="1"/>
</dbReference>
<dbReference type="InterPro" id="IPR036388">
    <property type="entry name" value="WH-like_DNA-bd_sf"/>
</dbReference>
<dbReference type="InterPro" id="IPR007889">
    <property type="entry name" value="HTH_Psq"/>
</dbReference>
<keyword evidence="12" id="KW-1185">Reference proteome</keyword>
<dbReference type="PANTHER" id="PTHR33215">
    <property type="entry name" value="PROTEIN DISTAL ANTENNA"/>
    <property type="match status" value="1"/>
</dbReference>
<dbReference type="FunFam" id="1.10.10.10:FF:000293">
    <property type="entry name" value="Tigger transposable element-derived protein 5"/>
    <property type="match status" value="1"/>
</dbReference>
<evidence type="ECO:0000259" key="10">
    <source>
        <dbReference type="PROSITE" id="PS50960"/>
    </source>
</evidence>
<dbReference type="GO" id="GO:0005634">
    <property type="term" value="C:nucleus"/>
    <property type="evidence" value="ECO:0007669"/>
    <property type="project" value="UniProtKB-SubCell"/>
</dbReference>
<keyword evidence="3" id="KW-0597">Phosphoprotein</keyword>
<dbReference type="GO" id="GO:0021556">
    <property type="term" value="P:central nervous system formation"/>
    <property type="evidence" value="ECO:0007669"/>
    <property type="project" value="UniProtKB-ARBA"/>
</dbReference>
<dbReference type="Pfam" id="PF04218">
    <property type="entry name" value="CENP-B_N"/>
    <property type="match status" value="1"/>
</dbReference>
<evidence type="ECO:0000256" key="3">
    <source>
        <dbReference type="ARBA" id="ARBA00022553"/>
    </source>
</evidence>
<feature type="DNA-binding region" description="H-T-H motif" evidence="9">
    <location>
        <begin position="42"/>
        <end position="62"/>
    </location>
</feature>
<evidence type="ECO:0000256" key="6">
    <source>
        <dbReference type="ARBA" id="ARBA00023163"/>
    </source>
</evidence>
<dbReference type="InterPro" id="IPR051839">
    <property type="entry name" value="RD_transcriptional_regulator"/>
</dbReference>
<dbReference type="InterPro" id="IPR009057">
    <property type="entry name" value="Homeodomain-like_sf"/>
</dbReference>
<dbReference type="AlphaFoldDB" id="A0A811UBR8"/>
<dbReference type="EMBL" id="CAJHJT010000001">
    <property type="protein sequence ID" value="CAD6994753.1"/>
    <property type="molecule type" value="Genomic_DNA"/>
</dbReference>
<dbReference type="PANTHER" id="PTHR33215:SF13">
    <property type="entry name" value="PROTEIN DISTAL ANTENNA"/>
    <property type="match status" value="1"/>
</dbReference>
<evidence type="ECO:0000313" key="12">
    <source>
        <dbReference type="Proteomes" id="UP000606786"/>
    </source>
</evidence>
<dbReference type="SUPFAM" id="SSF46689">
    <property type="entry name" value="Homeodomain-like"/>
    <property type="match status" value="1"/>
</dbReference>
<proteinExistence type="predicted"/>
<keyword evidence="2" id="KW-0217">Developmental protein</keyword>